<reference evidence="2 3" key="1">
    <citation type="submission" date="2020-08" db="EMBL/GenBank/DDBJ databases">
        <title>Genomic Encyclopedia of Type Strains, Phase III (KMG-III): the genomes of soil and plant-associated and newly described type strains.</title>
        <authorList>
            <person name="Whitman W."/>
        </authorList>
    </citation>
    <scope>NUCLEOTIDE SEQUENCE [LARGE SCALE GENOMIC DNA]</scope>
    <source>
        <strain evidence="2 3">CECT 8640</strain>
    </source>
</reference>
<name>A0A841CMR7_9PSEU</name>
<evidence type="ECO:0000313" key="3">
    <source>
        <dbReference type="Proteomes" id="UP000547510"/>
    </source>
</evidence>
<gene>
    <name evidence="2" type="ORF">FHS29_005520</name>
</gene>
<dbReference type="EMBL" id="JACHJN010000009">
    <property type="protein sequence ID" value="MBB5958911.1"/>
    <property type="molecule type" value="Genomic_DNA"/>
</dbReference>
<dbReference type="Proteomes" id="UP000547510">
    <property type="component" value="Unassembled WGS sequence"/>
</dbReference>
<organism evidence="2 3">
    <name type="scientific">Saccharothrix tamanrassetensis</name>
    <dbReference type="NCBI Taxonomy" id="1051531"/>
    <lineage>
        <taxon>Bacteria</taxon>
        <taxon>Bacillati</taxon>
        <taxon>Actinomycetota</taxon>
        <taxon>Actinomycetes</taxon>
        <taxon>Pseudonocardiales</taxon>
        <taxon>Pseudonocardiaceae</taxon>
        <taxon>Saccharothrix</taxon>
    </lineage>
</organism>
<comment type="caution">
    <text evidence="2">The sequence shown here is derived from an EMBL/GenBank/DDBJ whole genome shotgun (WGS) entry which is preliminary data.</text>
</comment>
<evidence type="ECO:0000256" key="1">
    <source>
        <dbReference type="SAM" id="MobiDB-lite"/>
    </source>
</evidence>
<sequence>MSTVLVRQGEGPAGQQPLSHKHHNYPSYRNHTPHPGEPLLKSVRQLAESVDDLPKGRPKLTAYDH</sequence>
<protein>
    <submittedName>
        <fullName evidence="2">Uncharacterized protein</fullName>
    </submittedName>
</protein>
<keyword evidence="3" id="KW-1185">Reference proteome</keyword>
<dbReference type="RefSeq" id="WP_246440877.1">
    <property type="nucleotide sequence ID" value="NZ_JACHJN010000009.1"/>
</dbReference>
<dbReference type="AlphaFoldDB" id="A0A841CMR7"/>
<feature type="region of interest" description="Disordered" evidence="1">
    <location>
        <begin position="1"/>
        <end position="38"/>
    </location>
</feature>
<accession>A0A841CMR7</accession>
<evidence type="ECO:0000313" key="2">
    <source>
        <dbReference type="EMBL" id="MBB5958911.1"/>
    </source>
</evidence>
<proteinExistence type="predicted"/>